<dbReference type="SUPFAM" id="SSF54373">
    <property type="entry name" value="FAD-linked reductases, C-terminal domain"/>
    <property type="match status" value="1"/>
</dbReference>
<evidence type="ECO:0000256" key="1">
    <source>
        <dbReference type="ARBA" id="ARBA00004814"/>
    </source>
</evidence>
<dbReference type="PANTHER" id="PTHR10742">
    <property type="entry name" value="FLAVIN MONOAMINE OXIDASE"/>
    <property type="match status" value="1"/>
</dbReference>
<evidence type="ECO:0000256" key="6">
    <source>
        <dbReference type="ARBA" id="ARBA00047321"/>
    </source>
</evidence>
<dbReference type="InterPro" id="IPR036188">
    <property type="entry name" value="FAD/NAD-bd_sf"/>
</dbReference>
<evidence type="ECO:0000313" key="9">
    <source>
        <dbReference type="Proteomes" id="UP001214250"/>
    </source>
</evidence>
<dbReference type="Gene3D" id="1.10.405.40">
    <property type="match status" value="1"/>
</dbReference>
<evidence type="ECO:0000256" key="2">
    <source>
        <dbReference type="ARBA" id="ARBA00005833"/>
    </source>
</evidence>
<accession>A0ABY7VNT2</accession>
<protein>
    <recommendedName>
        <fullName evidence="4">Tryptophan 2-monooxygenase</fullName>
        <ecNumber evidence="3">1.13.12.3</ecNumber>
    </recommendedName>
</protein>
<dbReference type="PANTHER" id="PTHR10742:SF342">
    <property type="entry name" value="AMINE OXIDASE"/>
    <property type="match status" value="1"/>
</dbReference>
<evidence type="ECO:0000259" key="7">
    <source>
        <dbReference type="Pfam" id="PF01593"/>
    </source>
</evidence>
<dbReference type="Gene3D" id="3.50.50.60">
    <property type="entry name" value="FAD/NAD(P)-binding domain"/>
    <property type="match status" value="1"/>
</dbReference>
<comment type="pathway">
    <text evidence="1">Plant hormone metabolism; auxin biosynthesis.</text>
</comment>
<evidence type="ECO:0000256" key="5">
    <source>
        <dbReference type="ARBA" id="ARBA00023070"/>
    </source>
</evidence>
<gene>
    <name evidence="8" type="ORF">PQO03_08710</name>
</gene>
<keyword evidence="9" id="KW-1185">Reference proteome</keyword>
<name>A0ABY7VNT2_9BACT</name>
<dbReference type="Proteomes" id="UP001214250">
    <property type="component" value="Chromosome 1"/>
</dbReference>
<comment type="catalytic activity">
    <reaction evidence="6">
        <text>L-tryptophan + O2 = indole-3-acetamide + CO2 + H2O</text>
        <dbReference type="Rhea" id="RHEA:16165"/>
        <dbReference type="ChEBI" id="CHEBI:15377"/>
        <dbReference type="ChEBI" id="CHEBI:15379"/>
        <dbReference type="ChEBI" id="CHEBI:16031"/>
        <dbReference type="ChEBI" id="CHEBI:16526"/>
        <dbReference type="ChEBI" id="CHEBI:57912"/>
        <dbReference type="EC" id="1.13.12.3"/>
    </reaction>
</comment>
<dbReference type="RefSeq" id="WP_274149582.1">
    <property type="nucleotide sequence ID" value="NZ_CP117811.1"/>
</dbReference>
<comment type="similarity">
    <text evidence="2">Belongs to the tryptophan 2-monooxygenase family.</text>
</comment>
<dbReference type="InterPro" id="IPR002937">
    <property type="entry name" value="Amino_oxidase"/>
</dbReference>
<dbReference type="InterPro" id="IPR050281">
    <property type="entry name" value="Flavin_monoamine_oxidase"/>
</dbReference>
<dbReference type="EC" id="1.13.12.3" evidence="3"/>
<reference evidence="8 9" key="1">
    <citation type="submission" date="2023-02" db="EMBL/GenBank/DDBJ databases">
        <title>Genome sequence of Lentisphaera profundi SAORIC-696.</title>
        <authorList>
            <person name="Kim e."/>
            <person name="Cho J.-C."/>
            <person name="Choi A."/>
            <person name="Kang I."/>
        </authorList>
    </citation>
    <scope>NUCLEOTIDE SEQUENCE [LARGE SCALE GENOMIC DNA]</scope>
    <source>
        <strain evidence="8 9">SAORIC-696</strain>
    </source>
</reference>
<evidence type="ECO:0000256" key="3">
    <source>
        <dbReference type="ARBA" id="ARBA00012535"/>
    </source>
</evidence>
<organism evidence="8 9">
    <name type="scientific">Lentisphaera profundi</name>
    <dbReference type="NCBI Taxonomy" id="1658616"/>
    <lineage>
        <taxon>Bacteria</taxon>
        <taxon>Pseudomonadati</taxon>
        <taxon>Lentisphaerota</taxon>
        <taxon>Lentisphaeria</taxon>
        <taxon>Lentisphaerales</taxon>
        <taxon>Lentisphaeraceae</taxon>
        <taxon>Lentisphaera</taxon>
    </lineage>
</organism>
<dbReference type="Gene3D" id="3.90.660.10">
    <property type="match status" value="1"/>
</dbReference>
<proteinExistence type="inferred from homology"/>
<dbReference type="Pfam" id="PF01593">
    <property type="entry name" value="Amino_oxidase"/>
    <property type="match status" value="1"/>
</dbReference>
<dbReference type="EMBL" id="CP117811">
    <property type="protein sequence ID" value="WDE95795.1"/>
    <property type="molecule type" value="Genomic_DNA"/>
</dbReference>
<dbReference type="SUPFAM" id="SSF51905">
    <property type="entry name" value="FAD/NAD(P)-binding domain"/>
    <property type="match status" value="1"/>
</dbReference>
<feature type="domain" description="Amine oxidase" evidence="7">
    <location>
        <begin position="70"/>
        <end position="558"/>
    </location>
</feature>
<sequence>MSAENIFEDGQLVPTIEDLFPEPVKSETFVAWPYIDNLFDFTRVVGKDNNLGHIPNLKGKKVAVIGAGVGGMCAAYELSKCGVNVEVIEAGSRIGGRCWSQRFTNEDGSLSNVFAELGAMRIPLSQKTFWKYANEFNLKAGLSFPDPGKVRTKFFYDNKSYDWEPGSQAPGPFAKIAKDFEEWVNYLKSLLYKPFSKWQQLPNDKNLKELTRIWQHEFIDKYKDCSFFKAVSDKMQHWTKEDFKAFGALGVGSGGFGSLYPVNMLELARIILMQWEEEQQMFPSGVESLPNSFYTNAVEINGQKQTSLEDRSAVKFNTRVKNILYDEGSNKPIIVLDNDEHCLYDAVIVATTTRAMSYMGLSMPMKNTNSAIMSDDVKAAIRNLHITSSSKMFIRTRTKFWLNKDGSLKNNFPLTLMTDELPRAAYLMDYPETDEGVVVISYTWEDDSNKLQALPVDKRFEICREILYDVCPEWEGYLEPVNNEVLSIDWQNEQDYYGAFKLNYPGQEPDIHAAYFQFMSVLNKKLDKGVYIAGDSNSWSGGWIEGALHTGINAASAVVKRLGGELPPYNSFIQDPDMYCYDLSRKSTQLEKNNAFILT</sequence>
<keyword evidence="5" id="KW-0073">Auxin biosynthesis</keyword>
<evidence type="ECO:0000313" key="8">
    <source>
        <dbReference type="EMBL" id="WDE95795.1"/>
    </source>
</evidence>
<evidence type="ECO:0000256" key="4">
    <source>
        <dbReference type="ARBA" id="ARBA00017871"/>
    </source>
</evidence>